<dbReference type="Proteomes" id="UP001271640">
    <property type="component" value="Unassembled WGS sequence"/>
</dbReference>
<dbReference type="RefSeq" id="WP_319925377.1">
    <property type="nucleotide sequence ID" value="NZ_VCDP01000017.1"/>
</dbReference>
<keyword evidence="4" id="KW-1185">Reference proteome</keyword>
<keyword evidence="1" id="KW-0560">Oxidoreductase</keyword>
<dbReference type="PRINTS" id="PR00420">
    <property type="entry name" value="RNGMNOXGNASE"/>
</dbReference>
<evidence type="ECO:0000256" key="1">
    <source>
        <dbReference type="ARBA" id="ARBA00023002"/>
    </source>
</evidence>
<comment type="caution">
    <text evidence="3">The sequence shown here is derived from an EMBL/GenBank/DDBJ whole genome shotgun (WGS) entry which is preliminary data.</text>
</comment>
<dbReference type="InterPro" id="IPR002938">
    <property type="entry name" value="FAD-bd"/>
</dbReference>
<feature type="domain" description="FAD-binding" evidence="2">
    <location>
        <begin position="24"/>
        <end position="357"/>
    </location>
</feature>
<dbReference type="SUPFAM" id="SSF51905">
    <property type="entry name" value="FAD/NAD(P)-binding domain"/>
    <property type="match status" value="1"/>
</dbReference>
<dbReference type="PANTHER" id="PTHR43476:SF3">
    <property type="entry name" value="FAD-BINDING MONOOXYGENASE"/>
    <property type="match status" value="1"/>
</dbReference>
<gene>
    <name evidence="3" type="ORF">FE394_05385</name>
</gene>
<dbReference type="Gene3D" id="3.50.50.60">
    <property type="entry name" value="FAD/NAD(P)-binding domain"/>
    <property type="match status" value="1"/>
</dbReference>
<dbReference type="InterPro" id="IPR036188">
    <property type="entry name" value="FAD/NAD-bd_sf"/>
</dbReference>
<dbReference type="InterPro" id="IPR050631">
    <property type="entry name" value="PheA/TfdB_FAD_monoxygenase"/>
</dbReference>
<evidence type="ECO:0000313" key="3">
    <source>
        <dbReference type="EMBL" id="MDX7998635.1"/>
    </source>
</evidence>
<dbReference type="Gene3D" id="3.30.70.2450">
    <property type="match status" value="1"/>
</dbReference>
<protein>
    <recommendedName>
        <fullName evidence="2">FAD-binding domain-containing protein</fullName>
    </recommendedName>
</protein>
<dbReference type="NCBIfam" id="NF006002">
    <property type="entry name" value="PRK08132.1"/>
    <property type="match status" value="1"/>
</dbReference>
<reference evidence="4" key="1">
    <citation type="journal article" date="2024" name="Toxins">
        <title>Genome Sequence Analysis of Native Xenorhabdus Strains Isolated from Entomopathogenic Nematodes in Argentina.</title>
        <authorList>
            <person name="Palma L."/>
            <person name="Frizzo L."/>
            <person name="Kaiser S."/>
            <person name="Berry C."/>
            <person name="Caballero P."/>
            <person name="Bode H.B."/>
            <person name="Del Valle E.E."/>
        </authorList>
    </citation>
    <scope>NUCLEOTIDE SEQUENCE [LARGE SCALE GENOMIC DNA]</scope>
    <source>
        <strain evidence="4">Reich</strain>
    </source>
</reference>
<name>A0ABU4SJ04_9GAMM</name>
<evidence type="ECO:0000313" key="4">
    <source>
        <dbReference type="Proteomes" id="UP001271640"/>
    </source>
</evidence>
<sequence length="545" mass="61047">MSYQRPNFTIPPPPKNGKDQDHLVTIVGAGLVGLILALDLGLRGVRVVVLDEDDSVADGSRAIVFARRSLEILSRLGLGNRLMAKGIAWETSTIYLNDTPLFCNTIGENNKSEYPVFLNLQQYYIEEWLVEACMATGYVDLRWRHKVVEIKQADNYVDLSIETPNGNYALRTNWLLACDGAKSFIRRALNLPFIGQVFQDRFLIVDIRMKSSLPAERHFWFSPSFHPDRSVLIHKQPDDIWRVDFQLGWQANPEVERQEERVLARLKCMFGDTANIEVVWSSVYTFQCRRLENFIHNNIIFVGDSAHQVSPFGGRGGNGGIQDADNLAWKLTAILSGISDTRLLETYNHERCTAADENILHSTRSAEFITPKSQGALVYRNAVLALARTSEFARKMVNSGRLSTPTILKSSPLNYINDLSEKAPLPLGAPAPDMPLQRNGVTVWILRHIGGNNFTLMTRSSSLNEQGRAKITLSTYPLTQNPSIELIDSENLLNNRYGIFPGGAMLFRPDQHLCAHLTNPTPAALELAYTTALGKYLSKGIQTCI</sequence>
<dbReference type="Pfam" id="PF01494">
    <property type="entry name" value="FAD_binding_3"/>
    <property type="match status" value="1"/>
</dbReference>
<dbReference type="EMBL" id="VCDP01000017">
    <property type="protein sequence ID" value="MDX7998635.1"/>
    <property type="molecule type" value="Genomic_DNA"/>
</dbReference>
<dbReference type="Gene3D" id="3.40.30.120">
    <property type="match status" value="1"/>
</dbReference>
<organism evidence="3 4">
    <name type="scientific">Xenorhabdus littoralis</name>
    <dbReference type="NCBI Taxonomy" id="2582835"/>
    <lineage>
        <taxon>Bacteria</taxon>
        <taxon>Pseudomonadati</taxon>
        <taxon>Pseudomonadota</taxon>
        <taxon>Gammaproteobacteria</taxon>
        <taxon>Enterobacterales</taxon>
        <taxon>Morganellaceae</taxon>
        <taxon>Xenorhabdus</taxon>
    </lineage>
</organism>
<accession>A0ABU4SJ04</accession>
<proteinExistence type="predicted"/>
<evidence type="ECO:0000259" key="2">
    <source>
        <dbReference type="Pfam" id="PF01494"/>
    </source>
</evidence>
<dbReference type="PANTHER" id="PTHR43476">
    <property type="entry name" value="3-(3-HYDROXY-PHENYL)PROPIONATE/3-HYDROXYCINNAMIC ACID HYDROXYLASE"/>
    <property type="match status" value="1"/>
</dbReference>